<name>A0A177MWM8_9GAMM</name>
<feature type="chain" id="PRO_5008068547" description="Phage tail protein" evidence="1">
    <location>
        <begin position="24"/>
        <end position="165"/>
    </location>
</feature>
<evidence type="ECO:0008006" key="4">
    <source>
        <dbReference type="Google" id="ProtNLM"/>
    </source>
</evidence>
<evidence type="ECO:0000256" key="1">
    <source>
        <dbReference type="SAM" id="SignalP"/>
    </source>
</evidence>
<reference evidence="2 3" key="1">
    <citation type="submission" date="2016-03" db="EMBL/GenBank/DDBJ databases">
        <authorList>
            <person name="Ploux O."/>
        </authorList>
    </citation>
    <scope>NUCLEOTIDE SEQUENCE [LARGE SCALE GENOMIC DNA]</scope>
    <source>
        <strain evidence="2 3">R-45378</strain>
    </source>
</reference>
<organism evidence="2 3">
    <name type="scientific">Methylomonas koyamae</name>
    <dbReference type="NCBI Taxonomy" id="702114"/>
    <lineage>
        <taxon>Bacteria</taxon>
        <taxon>Pseudomonadati</taxon>
        <taxon>Pseudomonadota</taxon>
        <taxon>Gammaproteobacteria</taxon>
        <taxon>Methylococcales</taxon>
        <taxon>Methylococcaceae</taxon>
        <taxon>Methylomonas</taxon>
    </lineage>
</organism>
<keyword evidence="1" id="KW-0732">Signal</keyword>
<dbReference type="PANTHER" id="PTHR38009">
    <property type="entry name" value="CONSERVED HYPOTHETICAL PHAGE TAIL PROTEIN"/>
    <property type="match status" value="1"/>
</dbReference>
<dbReference type="Pfam" id="PF06841">
    <property type="entry name" value="Phage_T4_gp19"/>
    <property type="match status" value="1"/>
</dbReference>
<dbReference type="Proteomes" id="UP000077857">
    <property type="component" value="Unassembled WGS sequence"/>
</dbReference>
<dbReference type="RefSeq" id="WP_082877888.1">
    <property type="nucleotide sequence ID" value="NZ_LUUJ01000140.1"/>
</dbReference>
<dbReference type="OrthoDB" id="73314at2"/>
<comment type="caution">
    <text evidence="2">The sequence shown here is derived from an EMBL/GenBank/DDBJ whole genome shotgun (WGS) entry which is preliminary data.</text>
</comment>
<dbReference type="GO" id="GO:0005198">
    <property type="term" value="F:structural molecule activity"/>
    <property type="evidence" value="ECO:0007669"/>
    <property type="project" value="InterPro"/>
</dbReference>
<dbReference type="InterPro" id="IPR011747">
    <property type="entry name" value="CHP02241"/>
</dbReference>
<feature type="signal peptide" evidence="1">
    <location>
        <begin position="1"/>
        <end position="23"/>
    </location>
</feature>
<evidence type="ECO:0000313" key="2">
    <source>
        <dbReference type="EMBL" id="OAI10118.1"/>
    </source>
</evidence>
<accession>A0A177MWM8</accession>
<dbReference type="InterPro" id="IPR010667">
    <property type="entry name" value="Phage_T4_Gp19"/>
</dbReference>
<protein>
    <recommendedName>
        <fullName evidence="4">Phage tail protein</fullName>
    </recommendedName>
</protein>
<gene>
    <name evidence="2" type="ORF">A1507_22045</name>
</gene>
<dbReference type="PANTHER" id="PTHR38009:SF1">
    <property type="entry name" value="CONSERVED HYPOTHETICAL PHAGE TAIL PROTEIN"/>
    <property type="match status" value="1"/>
</dbReference>
<dbReference type="AlphaFoldDB" id="A0A177MWM8"/>
<sequence length="165" mass="18048">MKTTSRFISVLLGALMVSSASGGAVENVIDNAAPLVYYEFSAGSVTTYFTDCKGMGSQNEVEQTRVSARGENLTVKIPGRLSAKNITCSKGLTKSMDLWTWRQQFVSGRSGRSRVDATLIAYDQTMTPIAEWSFNGLWPAAIDFNETTPGKETIVFAADQVLRMR</sequence>
<evidence type="ECO:0000313" key="3">
    <source>
        <dbReference type="Proteomes" id="UP000077857"/>
    </source>
</evidence>
<dbReference type="EMBL" id="LUUJ01000140">
    <property type="protein sequence ID" value="OAI10118.1"/>
    <property type="molecule type" value="Genomic_DNA"/>
</dbReference>
<proteinExistence type="predicted"/>